<dbReference type="PANTHER" id="PTHR43353:SF3">
    <property type="entry name" value="ALDEHYDE DEHYDROGENASE-RELATED"/>
    <property type="match status" value="1"/>
</dbReference>
<keyword evidence="1" id="KW-0560">Oxidoreductase</keyword>
<name>A0A426V1K0_9ACTN</name>
<evidence type="ECO:0000313" key="4">
    <source>
        <dbReference type="EMBL" id="RRS00730.1"/>
    </source>
</evidence>
<evidence type="ECO:0000259" key="3">
    <source>
        <dbReference type="Pfam" id="PF00171"/>
    </source>
</evidence>
<dbReference type="InterPro" id="IPR015590">
    <property type="entry name" value="Aldehyde_DH_dom"/>
</dbReference>
<protein>
    <submittedName>
        <fullName evidence="4">Aldehyde dehydrogenase (NADP(+))</fullName>
    </submittedName>
</protein>
<reference evidence="4 5" key="1">
    <citation type="submission" date="2018-12" db="EMBL/GenBank/DDBJ databases">
        <title>Glycomyces sp. YIM 121974 draft genome.</title>
        <authorList>
            <person name="Li Q."/>
        </authorList>
    </citation>
    <scope>NUCLEOTIDE SEQUENCE [LARGE SCALE GENOMIC DNA]</scope>
    <source>
        <strain evidence="4 5">YIM 121974</strain>
    </source>
</reference>
<dbReference type="InterPro" id="IPR016163">
    <property type="entry name" value="Ald_DH_C"/>
</dbReference>
<evidence type="ECO:0000313" key="5">
    <source>
        <dbReference type="Proteomes" id="UP000277256"/>
    </source>
</evidence>
<sequence length="467" mass="47872">MSEFPEVDAAAAAAAAAFGPYRATAPAARAALLTAIADGIEALGDDLAATVHRETHLPLARARSERDRTCNQLRMFADLLERPDWNRPRAAPGDPGREPLPRPDLRLRHIPLGPVAVFGASNFPLAFSTAGGDTAAALAAGAPVIVKAHEAHPDTSRLVGGVVTDALAAAGLPAGVFTLLFGPGRTLGQALVAHPAVKAVAFTGSRAAGLAIAATAAARPVPIPVYAEMSSVNPVFLLPGALADAPGDLARGFAASAVLGSGQFCTNPGLVFAREGEGLDAFLKTAAAAFAATDAQPMLTDGIRAAYESGRDRLGTVPGVELLARGAGEPAAALYRSDAATFLAEPALRDEVFGATSLVVTVADEAETHRIVDVLEGQLTATVHTGPGDLDEAARLLPRLELLAGRIVHGGWPTGVEVGHATVHGGPFPATSDARSTSVGTLAIDRFLRPVAYQDLPAELLPEELRP</sequence>
<dbReference type="InterPro" id="IPR050740">
    <property type="entry name" value="Aldehyde_DH_Superfamily"/>
</dbReference>
<feature type="region of interest" description="Disordered" evidence="2">
    <location>
        <begin position="84"/>
        <end position="103"/>
    </location>
</feature>
<dbReference type="InterPro" id="IPR016162">
    <property type="entry name" value="Ald_DH_N"/>
</dbReference>
<dbReference type="PANTHER" id="PTHR43353">
    <property type="entry name" value="SUCCINATE-SEMIALDEHYDE DEHYDROGENASE, MITOCHONDRIAL"/>
    <property type="match status" value="1"/>
</dbReference>
<dbReference type="RefSeq" id="WP_125247406.1">
    <property type="nucleotide sequence ID" value="NZ_RSEB01000002.1"/>
</dbReference>
<organism evidence="4 5">
    <name type="scientific">Glycomyces terrestris</name>
    <dbReference type="NCBI Taxonomy" id="2493553"/>
    <lineage>
        <taxon>Bacteria</taxon>
        <taxon>Bacillati</taxon>
        <taxon>Actinomycetota</taxon>
        <taxon>Actinomycetes</taxon>
        <taxon>Glycomycetales</taxon>
        <taxon>Glycomycetaceae</taxon>
        <taxon>Glycomyces</taxon>
    </lineage>
</organism>
<proteinExistence type="predicted"/>
<dbReference type="EMBL" id="RSEB01000002">
    <property type="protein sequence ID" value="RRS00730.1"/>
    <property type="molecule type" value="Genomic_DNA"/>
</dbReference>
<dbReference type="GO" id="GO:0016620">
    <property type="term" value="F:oxidoreductase activity, acting on the aldehyde or oxo group of donors, NAD or NADP as acceptor"/>
    <property type="evidence" value="ECO:0007669"/>
    <property type="project" value="InterPro"/>
</dbReference>
<dbReference type="SUPFAM" id="SSF53720">
    <property type="entry name" value="ALDH-like"/>
    <property type="match status" value="1"/>
</dbReference>
<dbReference type="AlphaFoldDB" id="A0A426V1K0"/>
<gene>
    <name evidence="4" type="ORF">EIW28_09320</name>
</gene>
<dbReference type="InterPro" id="IPR016161">
    <property type="entry name" value="Ald_DH/histidinol_DH"/>
</dbReference>
<dbReference type="OrthoDB" id="9770537at2"/>
<dbReference type="Pfam" id="PF00171">
    <property type="entry name" value="Aldedh"/>
    <property type="match status" value="1"/>
</dbReference>
<evidence type="ECO:0000256" key="1">
    <source>
        <dbReference type="ARBA" id="ARBA00023002"/>
    </source>
</evidence>
<feature type="domain" description="Aldehyde dehydrogenase" evidence="3">
    <location>
        <begin position="6"/>
        <end position="293"/>
    </location>
</feature>
<dbReference type="Gene3D" id="3.40.309.10">
    <property type="entry name" value="Aldehyde Dehydrogenase, Chain A, domain 2"/>
    <property type="match status" value="1"/>
</dbReference>
<comment type="caution">
    <text evidence="4">The sequence shown here is derived from an EMBL/GenBank/DDBJ whole genome shotgun (WGS) entry which is preliminary data.</text>
</comment>
<dbReference type="CDD" id="cd07129">
    <property type="entry name" value="ALDH_KGSADH"/>
    <property type="match status" value="1"/>
</dbReference>
<dbReference type="InterPro" id="IPR044151">
    <property type="entry name" value="ALDH_KGSADH"/>
</dbReference>
<evidence type="ECO:0000256" key="2">
    <source>
        <dbReference type="SAM" id="MobiDB-lite"/>
    </source>
</evidence>
<keyword evidence="5" id="KW-1185">Reference proteome</keyword>
<accession>A0A426V1K0</accession>
<dbReference type="Gene3D" id="3.40.605.10">
    <property type="entry name" value="Aldehyde Dehydrogenase, Chain A, domain 1"/>
    <property type="match status" value="1"/>
</dbReference>
<dbReference type="Proteomes" id="UP000277256">
    <property type="component" value="Unassembled WGS sequence"/>
</dbReference>